<dbReference type="SUPFAM" id="SSF51569">
    <property type="entry name" value="Aldolase"/>
    <property type="match status" value="1"/>
</dbReference>
<keyword evidence="7" id="KW-0808">Transferase</keyword>
<evidence type="ECO:0000256" key="9">
    <source>
        <dbReference type="ARBA" id="ARBA00022842"/>
    </source>
</evidence>
<keyword evidence="10" id="KW-0457">Lysine biosynthesis</keyword>
<feature type="domain" description="Pyruvate carboxyltransferase" evidence="14">
    <location>
        <begin position="7"/>
        <end position="259"/>
    </location>
</feature>
<keyword evidence="16" id="KW-1185">Reference proteome</keyword>
<dbReference type="Proteomes" id="UP000078287">
    <property type="component" value="Unassembled WGS sequence"/>
</dbReference>
<dbReference type="Pfam" id="PF00682">
    <property type="entry name" value="HMGL-like"/>
    <property type="match status" value="1"/>
</dbReference>
<evidence type="ECO:0000256" key="5">
    <source>
        <dbReference type="ARBA" id="ARBA00012974"/>
    </source>
</evidence>
<comment type="pathway">
    <text evidence="3">Amino-acid biosynthesis; L-lysine biosynthesis via AAA pathway; L-alpha-aminoadipate from 2-oxoglutarate: step 1/5.</text>
</comment>
<comment type="caution">
    <text evidence="15">The sequence shown here is derived from an EMBL/GenBank/DDBJ whole genome shotgun (WGS) entry which is preliminary data.</text>
</comment>
<comment type="cofactor">
    <cofactor evidence="1">
        <name>Mn(2+)</name>
        <dbReference type="ChEBI" id="CHEBI:29035"/>
    </cofactor>
</comment>
<keyword evidence="6" id="KW-0028">Amino-acid biosynthesis</keyword>
<dbReference type="InterPro" id="IPR048253">
    <property type="entry name" value="DRE_TIM_HCS_fun_bact"/>
</dbReference>
<dbReference type="GO" id="GO:0019878">
    <property type="term" value="P:lysine biosynthetic process via aminoadipic acid"/>
    <property type="evidence" value="ECO:0007669"/>
    <property type="project" value="UniProtKB-UniPathway"/>
</dbReference>
<evidence type="ECO:0000256" key="7">
    <source>
        <dbReference type="ARBA" id="ARBA00022679"/>
    </source>
</evidence>
<dbReference type="EMBL" id="LWQS01000125">
    <property type="protein sequence ID" value="OAN36328.1"/>
    <property type="molecule type" value="Genomic_DNA"/>
</dbReference>
<protein>
    <recommendedName>
        <fullName evidence="5 13">Homocitrate synthase</fullName>
        <ecNumber evidence="5 13">2.3.3.14</ecNumber>
    </recommendedName>
</protein>
<keyword evidence="11" id="KW-0464">Manganese</keyword>
<evidence type="ECO:0000256" key="1">
    <source>
        <dbReference type="ARBA" id="ARBA00001936"/>
    </source>
</evidence>
<dbReference type="InterPro" id="IPR000891">
    <property type="entry name" value="PYR_CT"/>
</dbReference>
<evidence type="ECO:0000256" key="12">
    <source>
        <dbReference type="ARBA" id="ARBA00048363"/>
    </source>
</evidence>
<dbReference type="Gene3D" id="3.20.20.70">
    <property type="entry name" value="Aldolase class I"/>
    <property type="match status" value="1"/>
</dbReference>
<dbReference type="InterPro" id="IPR002034">
    <property type="entry name" value="AIPM/Hcit_synth_CS"/>
</dbReference>
<dbReference type="STRING" id="1707952.A6A03_06150"/>
<dbReference type="PANTHER" id="PTHR10277">
    <property type="entry name" value="HOMOCITRATE SYNTHASE-RELATED"/>
    <property type="match status" value="1"/>
</dbReference>
<dbReference type="AlphaFoldDB" id="A0A178LRF0"/>
<evidence type="ECO:0000256" key="11">
    <source>
        <dbReference type="ARBA" id="ARBA00023211"/>
    </source>
</evidence>
<evidence type="ECO:0000259" key="14">
    <source>
        <dbReference type="PROSITE" id="PS50991"/>
    </source>
</evidence>
<dbReference type="UniPathway" id="UPA00033">
    <property type="reaction ID" value="UER00028"/>
</dbReference>
<gene>
    <name evidence="15" type="ORF">A6A03_06150</name>
</gene>
<dbReference type="RefSeq" id="WP_066791664.1">
    <property type="nucleotide sequence ID" value="NZ_LWQS01000125.1"/>
</dbReference>
<evidence type="ECO:0000256" key="6">
    <source>
        <dbReference type="ARBA" id="ARBA00022605"/>
    </source>
</evidence>
<dbReference type="EC" id="2.3.3.14" evidence="5 13"/>
<comment type="similarity">
    <text evidence="4">Belongs to the alpha-IPM synthase/homocitrate synthase family. Homocitrate synthase LYS20/LYS21 subfamily.</text>
</comment>
<keyword evidence="9" id="KW-0460">Magnesium</keyword>
<dbReference type="InterPro" id="IPR013785">
    <property type="entry name" value="Aldolase_TIM"/>
</dbReference>
<keyword evidence="8" id="KW-0479">Metal-binding</keyword>
<dbReference type="OrthoDB" id="9804858at2"/>
<dbReference type="NCBIfam" id="TIGR02146">
    <property type="entry name" value="LysS_fung_arch"/>
    <property type="match status" value="1"/>
</dbReference>
<dbReference type="Pfam" id="PF22617">
    <property type="entry name" value="HCS_D2"/>
    <property type="match status" value="1"/>
</dbReference>
<dbReference type="PANTHER" id="PTHR10277:SF48">
    <property type="entry name" value="HOMOCITRATE SYNTHASE, CYTOSOLIC ISOZYME-RELATED"/>
    <property type="match status" value="1"/>
</dbReference>
<dbReference type="InterPro" id="IPR054691">
    <property type="entry name" value="LeuA/HCS_post-cat"/>
</dbReference>
<evidence type="ECO:0000313" key="15">
    <source>
        <dbReference type="EMBL" id="OAN36328.1"/>
    </source>
</evidence>
<evidence type="ECO:0000256" key="10">
    <source>
        <dbReference type="ARBA" id="ARBA00023154"/>
    </source>
</evidence>
<organism evidence="15 16">
    <name type="scientific">Chloroflexus islandicus</name>
    <dbReference type="NCBI Taxonomy" id="1707952"/>
    <lineage>
        <taxon>Bacteria</taxon>
        <taxon>Bacillati</taxon>
        <taxon>Chloroflexota</taxon>
        <taxon>Chloroflexia</taxon>
        <taxon>Chloroflexales</taxon>
        <taxon>Chloroflexineae</taxon>
        <taxon>Chloroflexaceae</taxon>
        <taxon>Chloroflexus</taxon>
    </lineage>
</organism>
<dbReference type="GO" id="GO:0004410">
    <property type="term" value="F:homocitrate synthase activity"/>
    <property type="evidence" value="ECO:0007669"/>
    <property type="project" value="UniProtKB-EC"/>
</dbReference>
<accession>A0A178LRF0</accession>
<name>A0A178LRF0_9CHLR</name>
<dbReference type="InterPro" id="IPR050073">
    <property type="entry name" value="2-IPM_HCS-like"/>
</dbReference>
<proteinExistence type="inferred from homology"/>
<dbReference type="PROSITE" id="PS00816">
    <property type="entry name" value="AIPM_HOMOCIT_SYNTH_2"/>
    <property type="match status" value="1"/>
</dbReference>
<dbReference type="CDD" id="cd07948">
    <property type="entry name" value="DRE_TIM_HCS"/>
    <property type="match status" value="1"/>
</dbReference>
<dbReference type="InterPro" id="IPR011872">
    <property type="entry name" value="Homocitrate_synth"/>
</dbReference>
<evidence type="ECO:0000256" key="13">
    <source>
        <dbReference type="NCBIfam" id="TIGR02146"/>
    </source>
</evidence>
<comment type="cofactor">
    <cofactor evidence="2">
        <name>Mg(2+)</name>
        <dbReference type="ChEBI" id="CHEBI:18420"/>
    </cofactor>
</comment>
<evidence type="ECO:0000313" key="16">
    <source>
        <dbReference type="Proteomes" id="UP000078287"/>
    </source>
</evidence>
<sequence length="375" mass="41152">MPLPERLFFVDTTLREGEQFASARFTTAQRIAIAEMLDAFGVEYIEMTSPAASPQSARDLATIARRGLRARILTHIRCHMADARLAVEHGAQGANLLFATSEPLRTVSHGRSLSEILEEARQVITFLRDHDLEVRFSSEDSFRTDLADLIRIYRAVEEMGVQRIGLADTVGIATPRQVYDVVSAVRAEVKCDIEFHGHNDSGCAIANTFCAAEAGATHLDVTVLGIGERNGIASLSGMIARLASVDPARVQRYRLDLLPKIDETVATMLGIEIPFNQCITSPTAFHHKAGMHTKAVLADPRSYEVLDPNLFGRQRTIAVAHRLVGWHAVAERARELGITLSEAQARAAAARIKALGDEHDLDGAMIDEILYSYAE</sequence>
<comment type="catalytic activity">
    <reaction evidence="12">
        <text>acetyl-CoA + 2-oxoglutarate + H2O = (2R)-homocitrate + CoA + H(+)</text>
        <dbReference type="Rhea" id="RHEA:12929"/>
        <dbReference type="ChEBI" id="CHEBI:15377"/>
        <dbReference type="ChEBI" id="CHEBI:15378"/>
        <dbReference type="ChEBI" id="CHEBI:16810"/>
        <dbReference type="ChEBI" id="CHEBI:57287"/>
        <dbReference type="ChEBI" id="CHEBI:57288"/>
        <dbReference type="ChEBI" id="CHEBI:58884"/>
        <dbReference type="EC" id="2.3.3.14"/>
    </reaction>
    <physiologicalReaction direction="left-to-right" evidence="12">
        <dbReference type="Rhea" id="RHEA:12930"/>
    </physiologicalReaction>
</comment>
<dbReference type="PROSITE" id="PS50991">
    <property type="entry name" value="PYR_CT"/>
    <property type="match status" value="1"/>
</dbReference>
<dbReference type="Gene3D" id="1.10.238.260">
    <property type="match status" value="1"/>
</dbReference>
<dbReference type="GO" id="GO:0046872">
    <property type="term" value="F:metal ion binding"/>
    <property type="evidence" value="ECO:0007669"/>
    <property type="project" value="UniProtKB-KW"/>
</dbReference>
<evidence type="ECO:0000256" key="8">
    <source>
        <dbReference type="ARBA" id="ARBA00022723"/>
    </source>
</evidence>
<evidence type="ECO:0000256" key="2">
    <source>
        <dbReference type="ARBA" id="ARBA00001946"/>
    </source>
</evidence>
<reference evidence="15 16" key="1">
    <citation type="submission" date="2016-04" db="EMBL/GenBank/DDBJ databases">
        <title>Chloroflexus islandicus sp. nov., a thermophilic filamentous anoxygenic phototrophic bacterium from geyser Strokkur (Iceland).</title>
        <authorList>
            <person name="Gaisin V.A."/>
            <person name="Kalashnikov A.M."/>
            <person name="Sukhacheva M.V."/>
            <person name="Grouzdev D.S."/>
            <person name="Ivanov T.M."/>
            <person name="Kuznetsov B."/>
            <person name="Gorlenko V.M."/>
        </authorList>
    </citation>
    <scope>NUCLEOTIDE SEQUENCE [LARGE SCALE GENOMIC DNA]</scope>
    <source>
        <strain evidence="16">isl-2</strain>
    </source>
</reference>
<evidence type="ECO:0000256" key="3">
    <source>
        <dbReference type="ARBA" id="ARBA00004755"/>
    </source>
</evidence>
<evidence type="ECO:0000256" key="4">
    <source>
        <dbReference type="ARBA" id="ARBA00006361"/>
    </source>
</evidence>